<accession>A0ABM8M0W3</accession>
<sequence length="61" mass="6805">MPAEIRVGDARDTRRRLDGEIDLVLLDGAFSLYLPELKLLEPHLKPGTPILAENAWEHGNA</sequence>
<keyword evidence="2" id="KW-1185">Reference proteome</keyword>
<dbReference type="Gene3D" id="3.40.50.150">
    <property type="entry name" value="Vaccinia Virus protein VP39"/>
    <property type="match status" value="1"/>
</dbReference>
<evidence type="ECO:0000313" key="2">
    <source>
        <dbReference type="Proteomes" id="UP000494161"/>
    </source>
</evidence>
<gene>
    <name evidence="1" type="ORF">LMG7053_04550</name>
</gene>
<dbReference type="Proteomes" id="UP000494161">
    <property type="component" value="Unassembled WGS sequence"/>
</dbReference>
<dbReference type="InterPro" id="IPR029063">
    <property type="entry name" value="SAM-dependent_MTases_sf"/>
</dbReference>
<reference evidence="1 2" key="1">
    <citation type="submission" date="2020-04" db="EMBL/GenBank/DDBJ databases">
        <authorList>
            <person name="De Canck E."/>
        </authorList>
    </citation>
    <scope>NUCLEOTIDE SEQUENCE [LARGE SCALE GENOMIC DNA]</scope>
    <source>
        <strain evidence="1 2">LMG 7053</strain>
    </source>
</reference>
<proteinExistence type="predicted"/>
<name>A0ABM8M0W3_9BURK</name>
<dbReference type="GeneID" id="75046823"/>
<dbReference type="SUPFAM" id="SSF53335">
    <property type="entry name" value="S-adenosyl-L-methionine-dependent methyltransferases"/>
    <property type="match status" value="1"/>
</dbReference>
<dbReference type="RefSeq" id="WP_200904298.1">
    <property type="nucleotide sequence ID" value="NZ_CADILJ010000057.1"/>
</dbReference>
<protein>
    <submittedName>
        <fullName evidence="1">Uncharacterized protein</fullName>
    </submittedName>
</protein>
<evidence type="ECO:0000313" key="1">
    <source>
        <dbReference type="EMBL" id="CAB3954861.1"/>
    </source>
</evidence>
<comment type="caution">
    <text evidence="1">The sequence shown here is derived from an EMBL/GenBank/DDBJ whole genome shotgun (WGS) entry which is preliminary data.</text>
</comment>
<dbReference type="EMBL" id="CADILJ010000057">
    <property type="protein sequence ID" value="CAB3954861.1"/>
    <property type="molecule type" value="Genomic_DNA"/>
</dbReference>
<organism evidence="1 2">
    <name type="scientific">Achromobacter ruhlandii</name>
    <dbReference type="NCBI Taxonomy" id="72557"/>
    <lineage>
        <taxon>Bacteria</taxon>
        <taxon>Pseudomonadati</taxon>
        <taxon>Pseudomonadota</taxon>
        <taxon>Betaproteobacteria</taxon>
        <taxon>Burkholderiales</taxon>
        <taxon>Alcaligenaceae</taxon>
        <taxon>Achromobacter</taxon>
    </lineage>
</organism>